<feature type="domain" description="DUF6923" evidence="2">
    <location>
        <begin position="4"/>
        <end position="205"/>
    </location>
</feature>
<dbReference type="EMBL" id="BAAABW010000031">
    <property type="protein sequence ID" value="GAA0374700.1"/>
    <property type="molecule type" value="Genomic_DNA"/>
</dbReference>
<sequence length="540" mass="58177">MGRQQTRLYRFDPVDWDIALVDKVPAYKGYYAAMGERDGKLYAMSGQDLVTVNPEGGAPSAQHVAGLRVTGTWFCGDVKPDGSTLIVCAGPADPAYEINLGSKAATALNPAGAGRWDDWSYHPNDGRLYAVEGDNGDLLHMDFSRSPAKVVLKRAVFPPAEQSSSGGRKSYSAVFFDESGNFYAIDSKGNANVLDLTASTKSKPATKESIGTSRRLSDTPLPVGDLEVLNAAGMVDKIPVVAPPVITEPRDKAPGTPRQVIRGTVAEGVDKVELFEEVSGSRIPLGSAVLQGSSWTYTPTKNWSVGNHTILAVAHKGKRDSLPATVRFSLAALAPPVITAPLDGATVDLRQVIRGTVAEGVDAVTLSEGGSELDTPRLSGTAWTYTPIEDWAERAHTVQAVARRGSEVSAPATVRFTATDPNLKVDQKFGSHWKKVWDKDPQIYSFTLTVRAKRTRITTWTVMFQVPPNTTVDPDWARTFAFEVVERGDKGTVKLRNSDSKKTIDPGSPLPLGIQVLFPGEDKTHEFLENLSGREGTGGK</sequence>
<keyword evidence="1" id="KW-0624">Polysaccharide degradation</keyword>
<dbReference type="SUPFAM" id="SSF49384">
    <property type="entry name" value="Carbohydrate-binding domain"/>
    <property type="match status" value="1"/>
</dbReference>
<dbReference type="Gene3D" id="2.60.40.290">
    <property type="match status" value="1"/>
</dbReference>
<keyword evidence="4" id="KW-1185">Reference proteome</keyword>
<reference evidence="3 4" key="1">
    <citation type="journal article" date="2019" name="Int. J. Syst. Evol. Microbiol.">
        <title>The Global Catalogue of Microorganisms (GCM) 10K type strain sequencing project: providing services to taxonomists for standard genome sequencing and annotation.</title>
        <authorList>
            <consortium name="The Broad Institute Genomics Platform"/>
            <consortium name="The Broad Institute Genome Sequencing Center for Infectious Disease"/>
            <person name="Wu L."/>
            <person name="Ma J."/>
        </authorList>
    </citation>
    <scope>NUCLEOTIDE SEQUENCE [LARGE SCALE GENOMIC DNA]</scope>
    <source>
        <strain evidence="3 4">JCM 4565</strain>
    </source>
</reference>
<dbReference type="InterPro" id="IPR012291">
    <property type="entry name" value="CBM2_carb-bd_dom_sf"/>
</dbReference>
<organism evidence="3 4">
    <name type="scientific">Streptomyces blastmyceticus</name>
    <dbReference type="NCBI Taxonomy" id="68180"/>
    <lineage>
        <taxon>Bacteria</taxon>
        <taxon>Bacillati</taxon>
        <taxon>Actinomycetota</taxon>
        <taxon>Actinomycetes</taxon>
        <taxon>Kitasatosporales</taxon>
        <taxon>Streptomycetaceae</taxon>
        <taxon>Streptomyces</taxon>
    </lineage>
</organism>
<dbReference type="Gene3D" id="2.115.10.10">
    <property type="entry name" value="Tachylectin 2"/>
    <property type="match status" value="1"/>
</dbReference>
<dbReference type="Pfam" id="PF21959">
    <property type="entry name" value="DUF6923"/>
    <property type="match status" value="1"/>
</dbReference>
<protein>
    <recommendedName>
        <fullName evidence="2">DUF6923 domain-containing protein</fullName>
    </recommendedName>
</protein>
<evidence type="ECO:0000259" key="2">
    <source>
        <dbReference type="Pfam" id="PF21959"/>
    </source>
</evidence>
<dbReference type="InterPro" id="IPR008965">
    <property type="entry name" value="CBM2/CBM3_carb-bd_dom_sf"/>
</dbReference>
<evidence type="ECO:0000313" key="3">
    <source>
        <dbReference type="EMBL" id="GAA0374700.1"/>
    </source>
</evidence>
<keyword evidence="1" id="KW-0119">Carbohydrate metabolism</keyword>
<evidence type="ECO:0000313" key="4">
    <source>
        <dbReference type="Proteomes" id="UP001500063"/>
    </source>
</evidence>
<dbReference type="SUPFAM" id="SSF63829">
    <property type="entry name" value="Calcium-dependent phosphotriesterase"/>
    <property type="match status" value="1"/>
</dbReference>
<gene>
    <name evidence="3" type="ORF">GCM10010319_61570</name>
</gene>
<comment type="caution">
    <text evidence="3">The sequence shown here is derived from an EMBL/GenBank/DDBJ whole genome shotgun (WGS) entry which is preliminary data.</text>
</comment>
<dbReference type="Proteomes" id="UP001500063">
    <property type="component" value="Unassembled WGS sequence"/>
</dbReference>
<dbReference type="InterPro" id="IPR054215">
    <property type="entry name" value="DUF6923"/>
</dbReference>
<evidence type="ECO:0000256" key="1">
    <source>
        <dbReference type="ARBA" id="ARBA00023326"/>
    </source>
</evidence>
<name>A0ABN0XWP2_9ACTN</name>
<proteinExistence type="predicted"/>
<accession>A0ABN0XWP2</accession>